<evidence type="ECO:0000259" key="6">
    <source>
        <dbReference type="Pfam" id="PF04542"/>
    </source>
</evidence>
<dbReference type="STRING" id="145857.GA0070616_2047"/>
<evidence type="ECO:0000256" key="2">
    <source>
        <dbReference type="ARBA" id="ARBA00011344"/>
    </source>
</evidence>
<protein>
    <submittedName>
        <fullName evidence="8">RNA polymerase, sigma subunit, ECF family</fullName>
    </submittedName>
</protein>
<dbReference type="InterPro" id="IPR013324">
    <property type="entry name" value="RNA_pol_sigma_r3/r4-like"/>
</dbReference>
<dbReference type="OrthoDB" id="6689546at2"/>
<dbReference type="InterPro" id="IPR013249">
    <property type="entry name" value="RNA_pol_sigma70_r4_t2"/>
</dbReference>
<dbReference type="AlphaFoldDB" id="A0A1C6RUG8"/>
<proteinExistence type="inferred from homology"/>
<keyword evidence="5" id="KW-0804">Transcription</keyword>
<evidence type="ECO:0000256" key="1">
    <source>
        <dbReference type="ARBA" id="ARBA00010641"/>
    </source>
</evidence>
<name>A0A1C6RUG8_9ACTN</name>
<comment type="subunit">
    <text evidence="2">Interacts transiently with the RNA polymerase catalytic core formed by RpoA, RpoB, RpoC and RpoZ (2 alpha, 1 beta, 1 beta' and 1 omega subunit) to form the RNA polymerase holoenzyme that can initiate transcription.</text>
</comment>
<dbReference type="RefSeq" id="WP_091079876.1">
    <property type="nucleotide sequence ID" value="NZ_FMHT01000003.1"/>
</dbReference>
<dbReference type="SUPFAM" id="SSF88946">
    <property type="entry name" value="Sigma2 domain of RNA polymerase sigma factors"/>
    <property type="match status" value="1"/>
</dbReference>
<sequence>MSDAEADRDPAAEFEAERGRLTAVAYRMLGSRSEAEDAVQETWLRYAGALGDPAARAEVRQLGAWLTTTCARVCLDVLRSARVRREAYPGQWLPEPEVAPLDEGPRADGFAPDPQERAVRADQVDTALRVVLDRLGPEQRVAFVLHDVFGVPFGRIAEALGTTEAAARQLASRARRAVHAPDRPRHTADPAEQRRVVAAFAAAAHSGRLDELVKVLAPEVVLIGDGGRHFRAGPRPILGAAKVGRFVLALFSATGHHAAHLRARPVLVDGAVGLLLETVYADGRPVRLVSAFAVADGRITGIFNQLNPEKVAGVPELGADDRWPLRW</sequence>
<keyword evidence="3" id="KW-0805">Transcription regulation</keyword>
<dbReference type="Pfam" id="PF08281">
    <property type="entry name" value="Sigma70_r4_2"/>
    <property type="match status" value="1"/>
</dbReference>
<reference evidence="8 9" key="1">
    <citation type="submission" date="2016-06" db="EMBL/GenBank/DDBJ databases">
        <authorList>
            <person name="Kjaerup R.B."/>
            <person name="Dalgaard T.S."/>
            <person name="Juul-Madsen H.R."/>
        </authorList>
    </citation>
    <scope>NUCLEOTIDE SEQUENCE [LARGE SCALE GENOMIC DNA]</scope>
    <source>
        <strain evidence="8 9">DSM 43818</strain>
    </source>
</reference>
<dbReference type="PANTHER" id="PTHR30173">
    <property type="entry name" value="SIGMA 19 FACTOR"/>
    <property type="match status" value="1"/>
</dbReference>
<dbReference type="Proteomes" id="UP000199699">
    <property type="component" value="Unassembled WGS sequence"/>
</dbReference>
<dbReference type="NCBIfam" id="TIGR02937">
    <property type="entry name" value="sigma70-ECF"/>
    <property type="match status" value="1"/>
</dbReference>
<evidence type="ECO:0000256" key="4">
    <source>
        <dbReference type="ARBA" id="ARBA00023082"/>
    </source>
</evidence>
<comment type="similarity">
    <text evidence="1">Belongs to the sigma-70 factor family. ECF subfamily.</text>
</comment>
<dbReference type="NCBIfam" id="NF007214">
    <property type="entry name" value="PRK09636.1"/>
    <property type="match status" value="1"/>
</dbReference>
<evidence type="ECO:0000259" key="7">
    <source>
        <dbReference type="Pfam" id="PF08281"/>
    </source>
</evidence>
<dbReference type="Gene3D" id="3.10.450.50">
    <property type="match status" value="1"/>
</dbReference>
<accession>A0A1C6RUG8</accession>
<dbReference type="GO" id="GO:0003677">
    <property type="term" value="F:DNA binding"/>
    <property type="evidence" value="ECO:0007669"/>
    <property type="project" value="InterPro"/>
</dbReference>
<evidence type="ECO:0000256" key="3">
    <source>
        <dbReference type="ARBA" id="ARBA00023015"/>
    </source>
</evidence>
<feature type="domain" description="RNA polymerase sigma factor 70 region 4 type 2" evidence="7">
    <location>
        <begin position="127"/>
        <end position="177"/>
    </location>
</feature>
<dbReference type="InterPro" id="IPR014284">
    <property type="entry name" value="RNA_pol_sigma-70_dom"/>
</dbReference>
<dbReference type="Pfam" id="PF04542">
    <property type="entry name" value="Sigma70_r2"/>
    <property type="match status" value="1"/>
</dbReference>
<evidence type="ECO:0000256" key="5">
    <source>
        <dbReference type="ARBA" id="ARBA00023163"/>
    </source>
</evidence>
<evidence type="ECO:0000313" key="9">
    <source>
        <dbReference type="Proteomes" id="UP000199699"/>
    </source>
</evidence>
<keyword evidence="9" id="KW-1185">Reference proteome</keyword>
<gene>
    <name evidence="8" type="ORF">GA0070616_2047</name>
</gene>
<dbReference type="PANTHER" id="PTHR30173:SF43">
    <property type="entry name" value="ECF RNA POLYMERASE SIGMA FACTOR SIGI-RELATED"/>
    <property type="match status" value="1"/>
</dbReference>
<dbReference type="GO" id="GO:0016987">
    <property type="term" value="F:sigma factor activity"/>
    <property type="evidence" value="ECO:0007669"/>
    <property type="project" value="UniProtKB-KW"/>
</dbReference>
<dbReference type="InterPro" id="IPR052704">
    <property type="entry name" value="ECF_Sigma-70_Domain"/>
</dbReference>
<dbReference type="InterPro" id="IPR032710">
    <property type="entry name" value="NTF2-like_dom_sf"/>
</dbReference>
<dbReference type="InterPro" id="IPR007627">
    <property type="entry name" value="RNA_pol_sigma70_r2"/>
</dbReference>
<feature type="domain" description="RNA polymerase sigma-70 region 2" evidence="6">
    <location>
        <begin position="14"/>
        <end position="82"/>
    </location>
</feature>
<organism evidence="8 9">
    <name type="scientific">Micromonospora nigra</name>
    <dbReference type="NCBI Taxonomy" id="145857"/>
    <lineage>
        <taxon>Bacteria</taxon>
        <taxon>Bacillati</taxon>
        <taxon>Actinomycetota</taxon>
        <taxon>Actinomycetes</taxon>
        <taxon>Micromonosporales</taxon>
        <taxon>Micromonosporaceae</taxon>
        <taxon>Micromonospora</taxon>
    </lineage>
</organism>
<evidence type="ECO:0000313" key="8">
    <source>
        <dbReference type="EMBL" id="SCL20659.1"/>
    </source>
</evidence>
<keyword evidence="4" id="KW-0731">Sigma factor</keyword>
<dbReference type="Gene3D" id="1.10.10.10">
    <property type="entry name" value="Winged helix-like DNA-binding domain superfamily/Winged helix DNA-binding domain"/>
    <property type="match status" value="1"/>
</dbReference>
<dbReference type="EMBL" id="FMHT01000003">
    <property type="protein sequence ID" value="SCL20659.1"/>
    <property type="molecule type" value="Genomic_DNA"/>
</dbReference>
<dbReference type="SUPFAM" id="SSF54427">
    <property type="entry name" value="NTF2-like"/>
    <property type="match status" value="1"/>
</dbReference>
<dbReference type="InterPro" id="IPR036388">
    <property type="entry name" value="WH-like_DNA-bd_sf"/>
</dbReference>
<dbReference type="SUPFAM" id="SSF88659">
    <property type="entry name" value="Sigma3 and sigma4 domains of RNA polymerase sigma factors"/>
    <property type="match status" value="1"/>
</dbReference>
<dbReference type="GO" id="GO:0006352">
    <property type="term" value="P:DNA-templated transcription initiation"/>
    <property type="evidence" value="ECO:0007669"/>
    <property type="project" value="InterPro"/>
</dbReference>
<dbReference type="InterPro" id="IPR013325">
    <property type="entry name" value="RNA_pol_sigma_r2"/>
</dbReference>
<dbReference type="Gene3D" id="1.10.1740.10">
    <property type="match status" value="1"/>
</dbReference>